<evidence type="ECO:0000313" key="4">
    <source>
        <dbReference type="Proteomes" id="UP000325902"/>
    </source>
</evidence>
<dbReference type="AlphaFoldDB" id="A0A5N5DHL7"/>
<dbReference type="Proteomes" id="UP000325902">
    <property type="component" value="Unassembled WGS sequence"/>
</dbReference>
<feature type="compositionally biased region" description="Low complexity" evidence="1">
    <location>
        <begin position="37"/>
        <end position="50"/>
    </location>
</feature>
<protein>
    <submittedName>
        <fullName evidence="3">Uncharacterized protein</fullName>
    </submittedName>
</protein>
<dbReference type="EMBL" id="VCHE01000021">
    <property type="protein sequence ID" value="KAB2576801.1"/>
    <property type="molecule type" value="Genomic_DNA"/>
</dbReference>
<feature type="chain" id="PRO_5024820405" evidence="2">
    <location>
        <begin position="22"/>
        <end position="536"/>
    </location>
</feature>
<sequence length="536" mass="53403">MANKRIRSLLALAAAPVSVYSLDVLSPPTNSSEPAVSSLSSDISTSITSPDLPPPTTSQPSTPSDDVPSSIETPTITLPPSLASATTCLSSWSSWSSAVTAYTGPYSSGTYSLITPAVTLTGHLYYTTPAPATYKPPECTFADPDICAALASGVQIIGSAPTTVVVPATTAVLEGDVPAEVLLPSPACSVGQAACSALASVGVVDGFWDGWVVDWRNCVMEPPGIGPVALTTTDFLVAPPTEVVVGTTRTTGRTTGKTTTTGGGGRSGSSSSSGPRPTSTKTAEGTGGYLVSETELLPGMATGKPEDDGKGSGGGVVAASQVVDAQGPHTIDLIISAPNNNGAAAPPSSTRLTLPPIVVAATRTDPIPVATLAGQTIVFDPVKTPSAVYVGDFPIREGGPAVNVGGTPVRLLPGGLLLVGGDAGGKSGSPTTTITLPATAATTDAPIATIAGVPVYADPAKPGAVVVGGNALAPGASVVLDDGKTVWLGGATGDLQLEQVAGTKGAGGGAGVTEWFCNSGEREKWDSDDFKDNDKR</sequence>
<keyword evidence="2" id="KW-0732">Signal</keyword>
<feature type="compositionally biased region" description="Low complexity" evidence="1">
    <location>
        <begin position="58"/>
        <end position="71"/>
    </location>
</feature>
<gene>
    <name evidence="3" type="ORF">DBV05_g4635</name>
</gene>
<evidence type="ECO:0000256" key="1">
    <source>
        <dbReference type="SAM" id="MobiDB-lite"/>
    </source>
</evidence>
<feature type="compositionally biased region" description="Low complexity" evidence="1">
    <location>
        <begin position="268"/>
        <end position="282"/>
    </location>
</feature>
<evidence type="ECO:0000256" key="2">
    <source>
        <dbReference type="SAM" id="SignalP"/>
    </source>
</evidence>
<proteinExistence type="predicted"/>
<comment type="caution">
    <text evidence="3">The sequence shown here is derived from an EMBL/GenBank/DDBJ whole genome shotgun (WGS) entry which is preliminary data.</text>
</comment>
<feature type="compositionally biased region" description="Low complexity" evidence="1">
    <location>
        <begin position="246"/>
        <end position="260"/>
    </location>
</feature>
<feature type="signal peptide" evidence="2">
    <location>
        <begin position="1"/>
        <end position="21"/>
    </location>
</feature>
<name>A0A5N5DHL7_9PEZI</name>
<organism evidence="3 4">
    <name type="scientific">Lasiodiplodia theobromae</name>
    <dbReference type="NCBI Taxonomy" id="45133"/>
    <lineage>
        <taxon>Eukaryota</taxon>
        <taxon>Fungi</taxon>
        <taxon>Dikarya</taxon>
        <taxon>Ascomycota</taxon>
        <taxon>Pezizomycotina</taxon>
        <taxon>Dothideomycetes</taxon>
        <taxon>Dothideomycetes incertae sedis</taxon>
        <taxon>Botryosphaeriales</taxon>
        <taxon>Botryosphaeriaceae</taxon>
        <taxon>Lasiodiplodia</taxon>
    </lineage>
</organism>
<accession>A0A5N5DHL7</accession>
<evidence type="ECO:0000313" key="3">
    <source>
        <dbReference type="EMBL" id="KAB2576801.1"/>
    </source>
</evidence>
<reference evidence="3 4" key="1">
    <citation type="journal article" date="2019" name="Sci. Rep.">
        <title>A multi-omics analysis of the grapevine pathogen Lasiodiplodia theobromae reveals that temperature affects the expression of virulence- and pathogenicity-related genes.</title>
        <authorList>
            <person name="Felix C."/>
            <person name="Meneses R."/>
            <person name="Goncalves M.F.M."/>
            <person name="Tilleman L."/>
            <person name="Duarte A.S."/>
            <person name="Jorrin-Novo J.V."/>
            <person name="Van de Peer Y."/>
            <person name="Deforce D."/>
            <person name="Van Nieuwerburgh F."/>
            <person name="Esteves A.C."/>
            <person name="Alves A."/>
        </authorList>
    </citation>
    <scope>NUCLEOTIDE SEQUENCE [LARGE SCALE GENOMIC DNA]</scope>
    <source>
        <strain evidence="3 4">LA-SOL3</strain>
    </source>
</reference>
<keyword evidence="4" id="KW-1185">Reference proteome</keyword>
<feature type="region of interest" description="Disordered" evidence="1">
    <location>
        <begin position="26"/>
        <end position="78"/>
    </location>
</feature>
<feature type="region of interest" description="Disordered" evidence="1">
    <location>
        <begin position="246"/>
        <end position="290"/>
    </location>
</feature>
<dbReference type="OrthoDB" id="10662252at2759"/>